<dbReference type="EMBL" id="PGTO01000005">
    <property type="protein sequence ID" value="RAU22299.1"/>
    <property type="molecule type" value="Genomic_DNA"/>
</dbReference>
<evidence type="ECO:0000313" key="1">
    <source>
        <dbReference type="EMBL" id="RAU22299.1"/>
    </source>
</evidence>
<dbReference type="RefSeq" id="WP_112143965.1">
    <property type="nucleotide sequence ID" value="NZ_PGTO01000005.1"/>
</dbReference>
<dbReference type="AlphaFoldDB" id="A0A364NYZ6"/>
<dbReference type="Proteomes" id="UP000251075">
    <property type="component" value="Unassembled WGS sequence"/>
</dbReference>
<proteinExistence type="predicted"/>
<comment type="caution">
    <text evidence="1">The sequence shown here is derived from an EMBL/GenBank/DDBJ whole genome shotgun (WGS) entry which is preliminary data.</text>
</comment>
<accession>A0A364NYZ6</accession>
<reference evidence="1 2" key="1">
    <citation type="submission" date="2017-11" db="EMBL/GenBank/DDBJ databases">
        <title>Draft genome sequence of magnetotactic bacterium Magnetospirillum kuznetsovii LBB-42.</title>
        <authorList>
            <person name="Grouzdev D.S."/>
            <person name="Rysina M.S."/>
            <person name="Baslerov R.V."/>
            <person name="Koziaeva V."/>
        </authorList>
    </citation>
    <scope>NUCLEOTIDE SEQUENCE [LARGE SCALE GENOMIC DNA]</scope>
    <source>
        <strain evidence="1 2">LBB-42</strain>
    </source>
</reference>
<evidence type="ECO:0000313" key="2">
    <source>
        <dbReference type="Proteomes" id="UP000251075"/>
    </source>
</evidence>
<organism evidence="1 2">
    <name type="scientific">Paramagnetospirillum kuznetsovii</name>
    <dbReference type="NCBI Taxonomy" id="2053833"/>
    <lineage>
        <taxon>Bacteria</taxon>
        <taxon>Pseudomonadati</taxon>
        <taxon>Pseudomonadota</taxon>
        <taxon>Alphaproteobacteria</taxon>
        <taxon>Rhodospirillales</taxon>
        <taxon>Magnetospirillaceae</taxon>
        <taxon>Paramagnetospirillum</taxon>
    </lineage>
</organism>
<name>A0A364NYZ6_9PROT</name>
<gene>
    <name evidence="1" type="ORF">CU669_09250</name>
</gene>
<protein>
    <submittedName>
        <fullName evidence="1">Uncharacterized protein</fullName>
    </submittedName>
</protein>
<keyword evidence="2" id="KW-1185">Reference proteome</keyword>
<sequence>MAEYVTNGNLRTRVDDIDEPIEGFKKKTWVPPAEWGPFKIMSEGMIRPRAPRPTGDLRFLSGVGGGGEGLNLLSVPYERLYFEKVDTWVSRLIRPVHGYDTVPRQPDFNDDDLCPVPVSPY</sequence>